<dbReference type="GO" id="GO:0000162">
    <property type="term" value="P:L-tryptophan biosynthetic process"/>
    <property type="evidence" value="ECO:0007669"/>
    <property type="project" value="TreeGrafter"/>
</dbReference>
<dbReference type="SUPFAM" id="SSF56322">
    <property type="entry name" value="ADC synthase"/>
    <property type="match status" value="1"/>
</dbReference>
<dbReference type="Pfam" id="PF00425">
    <property type="entry name" value="Chorismate_bind"/>
    <property type="match status" value="1"/>
</dbReference>
<dbReference type="PANTHER" id="PTHR11236:SF50">
    <property type="entry name" value="AMINODEOXYCHORISMATE SYNTHASE COMPONENT 1"/>
    <property type="match status" value="1"/>
</dbReference>
<dbReference type="InterPro" id="IPR005801">
    <property type="entry name" value="ADC_synthase"/>
</dbReference>
<comment type="caution">
    <text evidence="2">The sequence shown here is derived from an EMBL/GenBank/DDBJ whole genome shotgun (WGS) entry which is preliminary data.</text>
</comment>
<dbReference type="AlphaFoldDB" id="A0A9X3F2I9"/>
<dbReference type="PRINTS" id="PR00095">
    <property type="entry name" value="ANTSNTHASEI"/>
</dbReference>
<evidence type="ECO:0000313" key="2">
    <source>
        <dbReference type="EMBL" id="MCY1719320.1"/>
    </source>
</evidence>
<sequence>MKAQKEITQQMNSLGKKGERFVFLIDFEGNTAHLFSPDETDKLLWRTPECSNSEKELKSNSIEKWEINPVSFKKYKKGFKLIQNHIHNGDTYLLNYTQPTPVKTNLSLTDIFHTSTARYKILLKNKFVCFSPEKFVRIVNGQIASYPMKGTMDATIKNSKELILKDSKEIAEHNTIVDLIRNDLSLVAENVEVEKFRYLERIKTNNSDLWQVSSKITGKLPENYTENIGDIIFTMLPAGSICGAPKKKTVEIIKAAENYERGFYTGIFGYFDGRNLDSCVLIRYIENQNGQLIYKSGGGITFLSEAEKEYDEMLKKVYIPIN</sequence>
<gene>
    <name evidence="2" type="ORF">OU798_03150</name>
</gene>
<keyword evidence="2" id="KW-0032">Aminotransferase</keyword>
<dbReference type="Proteomes" id="UP001145087">
    <property type="component" value="Unassembled WGS sequence"/>
</dbReference>
<accession>A0A9X3F2I9</accession>
<dbReference type="GO" id="GO:0046820">
    <property type="term" value="F:4-amino-4-deoxychorismate synthase activity"/>
    <property type="evidence" value="ECO:0007669"/>
    <property type="project" value="UniProtKB-EC"/>
</dbReference>
<keyword evidence="3" id="KW-1185">Reference proteome</keyword>
<organism evidence="2 3">
    <name type="scientific">Draconibacterium aestuarii</name>
    <dbReference type="NCBI Taxonomy" id="2998507"/>
    <lineage>
        <taxon>Bacteria</taxon>
        <taxon>Pseudomonadati</taxon>
        <taxon>Bacteroidota</taxon>
        <taxon>Bacteroidia</taxon>
        <taxon>Marinilabiliales</taxon>
        <taxon>Prolixibacteraceae</taxon>
        <taxon>Draconibacterium</taxon>
    </lineage>
</organism>
<dbReference type="EC" id="2.6.1.85" evidence="2"/>
<feature type="domain" description="Chorismate-utilising enzyme C-terminal" evidence="1">
    <location>
        <begin position="72"/>
        <end position="316"/>
    </location>
</feature>
<dbReference type="RefSeq" id="WP_343331658.1">
    <property type="nucleotide sequence ID" value="NZ_JAPOHD010000007.1"/>
</dbReference>
<name>A0A9X3F2I9_9BACT</name>
<dbReference type="InterPro" id="IPR019999">
    <property type="entry name" value="Anth_synth_I-like"/>
</dbReference>
<evidence type="ECO:0000313" key="3">
    <source>
        <dbReference type="Proteomes" id="UP001145087"/>
    </source>
</evidence>
<dbReference type="Gene3D" id="3.60.120.10">
    <property type="entry name" value="Anthranilate synthase"/>
    <property type="match status" value="1"/>
</dbReference>
<evidence type="ECO:0000259" key="1">
    <source>
        <dbReference type="Pfam" id="PF00425"/>
    </source>
</evidence>
<proteinExistence type="predicted"/>
<reference evidence="2" key="1">
    <citation type="submission" date="2022-11" db="EMBL/GenBank/DDBJ databases">
        <title>Marilongibacter aestuarii gen. nov., sp. nov., isolated from tidal flat sediment.</title>
        <authorList>
            <person name="Jiayan W."/>
        </authorList>
    </citation>
    <scope>NUCLEOTIDE SEQUENCE</scope>
    <source>
        <strain evidence="2">Z1-6</strain>
    </source>
</reference>
<keyword evidence="2" id="KW-0808">Transferase</keyword>
<dbReference type="EMBL" id="JAPOHD010000007">
    <property type="protein sequence ID" value="MCY1719320.1"/>
    <property type="molecule type" value="Genomic_DNA"/>
</dbReference>
<protein>
    <submittedName>
        <fullName evidence="2">Aminodeoxychorismate synthase component I</fullName>
        <ecNumber evidence="2">2.6.1.85</ecNumber>
    </submittedName>
</protein>
<dbReference type="PANTHER" id="PTHR11236">
    <property type="entry name" value="AMINOBENZOATE/ANTHRANILATE SYNTHASE"/>
    <property type="match status" value="1"/>
</dbReference>
<dbReference type="NCBIfam" id="NF005486">
    <property type="entry name" value="PRK07093.1"/>
    <property type="match status" value="1"/>
</dbReference>
<dbReference type="InterPro" id="IPR015890">
    <property type="entry name" value="Chorismate_C"/>
</dbReference>